<name>A0A4D9CRE3_9STRA</name>
<dbReference type="PROSITE" id="PS00626">
    <property type="entry name" value="RCC1_2"/>
    <property type="match status" value="1"/>
</dbReference>
<evidence type="ECO:0000256" key="3">
    <source>
        <dbReference type="PROSITE-ProRule" id="PRU00235"/>
    </source>
</evidence>
<comment type="caution">
    <text evidence="6">The sequence shown here is derived from an EMBL/GenBank/DDBJ whole genome shotgun (WGS) entry which is preliminary data.</text>
</comment>
<keyword evidence="7" id="KW-1185">Reference proteome</keyword>
<evidence type="ECO:0000256" key="1">
    <source>
        <dbReference type="ARBA" id="ARBA00022658"/>
    </source>
</evidence>
<feature type="domain" description="RCC1-like" evidence="5">
    <location>
        <begin position="417"/>
        <end position="766"/>
    </location>
</feature>
<feature type="repeat" description="RCC1" evidence="3">
    <location>
        <begin position="449"/>
        <end position="502"/>
    </location>
</feature>
<protein>
    <recommendedName>
        <fullName evidence="5">RCC1-like domain-containing protein</fullName>
    </recommendedName>
</protein>
<feature type="region of interest" description="Disordered" evidence="4">
    <location>
        <begin position="133"/>
        <end position="160"/>
    </location>
</feature>
<dbReference type="PROSITE" id="PS50012">
    <property type="entry name" value="RCC1_3"/>
    <property type="match status" value="5"/>
</dbReference>
<feature type="repeat" description="RCC1" evidence="3">
    <location>
        <begin position="673"/>
        <end position="737"/>
    </location>
</feature>
<evidence type="ECO:0000256" key="4">
    <source>
        <dbReference type="SAM" id="MobiDB-lite"/>
    </source>
</evidence>
<accession>A0A4D9CRE3</accession>
<evidence type="ECO:0000259" key="5">
    <source>
        <dbReference type="Pfam" id="PF25390"/>
    </source>
</evidence>
<feature type="repeat" description="RCC1" evidence="3">
    <location>
        <begin position="503"/>
        <end position="554"/>
    </location>
</feature>
<evidence type="ECO:0000313" key="6">
    <source>
        <dbReference type="EMBL" id="TFJ80155.1"/>
    </source>
</evidence>
<dbReference type="SUPFAM" id="SSF50985">
    <property type="entry name" value="RCC1/BLIP-II"/>
    <property type="match status" value="1"/>
</dbReference>
<dbReference type="Pfam" id="PF25390">
    <property type="entry name" value="WD40_RLD"/>
    <property type="match status" value="1"/>
</dbReference>
<sequence>MAVLRIIEATRAQDEIAEEKARLANEVAASAASALQAIEGIVEGGEHEEGAIFMGFASTGRETIRVPPAMAMPDAQETDTRKRRRDLSRLVMSVIKVCQKSISQLVPAPQNPASSSSPDLSPFLHPIRERRREEAGAPLPAVARSSDEGGNPSKERSSGVATPLDLFGRRLVLTGRDKEDAFHLVQLLECIARTSNILLKLKREESNYFGVCAKEIYFREIRLLEAGIITHLRSLREIARKQHEKHRGDVRQRLLSGDDGEDAAWAVGRGAGKEGGREGGRKGLRWIEHPTARLFWQKHFPDHTAVYWPRFLAAFEKEWGPHPDEAYERFKKAIVSPSASLPSLPVRSPPTGEGGTEVPGVERGGGGVGEGMVAIEMYDRLTRRAGGLYEFFQEEADPATLLYAMGTVEDDAHSHPSSYTPAVLRSFLGYKIVQVCCGGQHAAILTESGHVYTWGRGGFGRLGHGDDALQATPKRVDALALEHVKCKQVACGFAYTAAVTTEGQVYTWGAGENGRLGLGDELDKMRPGHVKDLARYPVKEIFAGSVHTCALLEDGRIFSWGKCEYTGHGLQQDVLSPLHLDAFQGQLFAQVSVGPGGYHTITLSTTGEVYTWGHNRVGQLGYTNNEEVPRNNEGAHFLPTPRRVKTLTGGGPPLRIQKVIAGWGHSAVVCGNGDVYICGRNFQGQLGLGDPKNFERNERNHPYLAHFRVITDLQTGGQQKVKQFACGGEHSAALLNNDEVYTFGAGARGQLGHGDSRNEVYPRLNQSTAWNSSRKIGPFIVILILQKHFHMTFSLRFGVYNTIPPFTTCRYRFLGKAVIKGWIRRTIKMRTKK</sequence>
<feature type="region of interest" description="Disordered" evidence="4">
    <location>
        <begin position="341"/>
        <end position="365"/>
    </location>
</feature>
<organism evidence="6 7">
    <name type="scientific">Nannochloropsis salina CCMP1776</name>
    <dbReference type="NCBI Taxonomy" id="1027361"/>
    <lineage>
        <taxon>Eukaryota</taxon>
        <taxon>Sar</taxon>
        <taxon>Stramenopiles</taxon>
        <taxon>Ochrophyta</taxon>
        <taxon>Eustigmatophyceae</taxon>
        <taxon>Eustigmatales</taxon>
        <taxon>Monodopsidaceae</taxon>
        <taxon>Microchloropsis</taxon>
        <taxon>Microchloropsis salina</taxon>
    </lineage>
</organism>
<gene>
    <name evidence="6" type="ORF">NSK_008712</name>
</gene>
<feature type="compositionally biased region" description="Gly residues" evidence="4">
    <location>
        <begin position="352"/>
        <end position="365"/>
    </location>
</feature>
<keyword evidence="1" id="KW-0344">Guanine-nucleotide releasing factor</keyword>
<dbReference type="InterPro" id="IPR000408">
    <property type="entry name" value="Reg_chr_condens"/>
</dbReference>
<evidence type="ECO:0000313" key="7">
    <source>
        <dbReference type="Proteomes" id="UP000355283"/>
    </source>
</evidence>
<evidence type="ECO:0000256" key="2">
    <source>
        <dbReference type="ARBA" id="ARBA00022737"/>
    </source>
</evidence>
<dbReference type="InterPro" id="IPR058923">
    <property type="entry name" value="RCC1-like_dom"/>
</dbReference>
<proteinExistence type="predicted"/>
<keyword evidence="2" id="KW-0677">Repeat</keyword>
<dbReference type="OrthoDB" id="10256179at2759"/>
<feature type="compositionally biased region" description="Low complexity" evidence="4">
    <location>
        <begin position="341"/>
        <end position="351"/>
    </location>
</feature>
<feature type="repeat" description="RCC1" evidence="3">
    <location>
        <begin position="555"/>
        <end position="606"/>
    </location>
</feature>
<feature type="repeat" description="RCC1" evidence="3">
    <location>
        <begin position="607"/>
        <end position="672"/>
    </location>
</feature>
<dbReference type="EMBL" id="SDOX01000183">
    <property type="protein sequence ID" value="TFJ80155.1"/>
    <property type="molecule type" value="Genomic_DNA"/>
</dbReference>
<dbReference type="AlphaFoldDB" id="A0A4D9CRE3"/>
<reference evidence="6 7" key="1">
    <citation type="submission" date="2019-01" db="EMBL/GenBank/DDBJ databases">
        <title>Nuclear Genome Assembly of the Microalgal Biofuel strain Nannochloropsis salina CCMP1776.</title>
        <authorList>
            <person name="Hovde B."/>
        </authorList>
    </citation>
    <scope>NUCLEOTIDE SEQUENCE [LARGE SCALE GENOMIC DNA]</scope>
    <source>
        <strain evidence="6 7">CCMP1776</strain>
    </source>
</reference>
<dbReference type="PANTHER" id="PTHR45982:SF1">
    <property type="entry name" value="REGULATOR OF CHROMOSOME CONDENSATION"/>
    <property type="match status" value="1"/>
</dbReference>
<dbReference type="Gene3D" id="2.130.10.30">
    <property type="entry name" value="Regulator of chromosome condensation 1/beta-lactamase-inhibitor protein II"/>
    <property type="match status" value="2"/>
</dbReference>
<dbReference type="Proteomes" id="UP000355283">
    <property type="component" value="Unassembled WGS sequence"/>
</dbReference>
<dbReference type="InterPro" id="IPR009091">
    <property type="entry name" value="RCC1/BLIP-II"/>
</dbReference>
<dbReference type="InterPro" id="IPR051553">
    <property type="entry name" value="Ran_GTPase-activating"/>
</dbReference>
<dbReference type="PRINTS" id="PR00633">
    <property type="entry name" value="RCCNDNSATION"/>
</dbReference>
<dbReference type="PANTHER" id="PTHR45982">
    <property type="entry name" value="REGULATOR OF CHROMOSOME CONDENSATION"/>
    <property type="match status" value="1"/>
</dbReference>